<organism evidence="1">
    <name type="scientific">Salix viminalis</name>
    <name type="common">Common osier</name>
    <name type="synonym">Basket willow</name>
    <dbReference type="NCBI Taxonomy" id="40686"/>
    <lineage>
        <taxon>Eukaryota</taxon>
        <taxon>Viridiplantae</taxon>
        <taxon>Streptophyta</taxon>
        <taxon>Embryophyta</taxon>
        <taxon>Tracheophyta</taxon>
        <taxon>Spermatophyta</taxon>
        <taxon>Magnoliopsida</taxon>
        <taxon>eudicotyledons</taxon>
        <taxon>Gunneridae</taxon>
        <taxon>Pentapetalae</taxon>
        <taxon>rosids</taxon>
        <taxon>fabids</taxon>
        <taxon>Malpighiales</taxon>
        <taxon>Salicaceae</taxon>
        <taxon>Saliceae</taxon>
        <taxon>Salix</taxon>
    </lineage>
</organism>
<dbReference type="GO" id="GO:0010039">
    <property type="term" value="P:response to iron ion"/>
    <property type="evidence" value="ECO:0007669"/>
    <property type="project" value="TreeGrafter"/>
</dbReference>
<accession>A0A6N2M4Z3</accession>
<dbReference type="GO" id="GO:0005886">
    <property type="term" value="C:plasma membrane"/>
    <property type="evidence" value="ECO:0007669"/>
    <property type="project" value="TreeGrafter"/>
</dbReference>
<dbReference type="PANTHER" id="PTHR31645">
    <property type="entry name" value="OLIGOPEPTIDE TRANSPORTER YGL114W-RELATED"/>
    <property type="match status" value="1"/>
</dbReference>
<protein>
    <submittedName>
        <fullName evidence="1">Uncharacterized protein</fullName>
    </submittedName>
</protein>
<dbReference type="PANTHER" id="PTHR31645:SF11">
    <property type="entry name" value="METAL-NICOTIANAMINE TRANSPORTER YSL1"/>
    <property type="match status" value="1"/>
</dbReference>
<sequence length="92" mass="9904">MVPAVASGLICGEGLWTLPEAVLALAQVKPPICMKFPSKCLLFHLIPAPNCNQLVTIDTCQDLTLATCIDCVYQTGCIKPCIQGFPRVSKKN</sequence>
<dbReference type="GO" id="GO:0035673">
    <property type="term" value="F:oligopeptide transmembrane transporter activity"/>
    <property type="evidence" value="ECO:0007669"/>
    <property type="project" value="InterPro"/>
</dbReference>
<evidence type="ECO:0000313" key="1">
    <source>
        <dbReference type="EMBL" id="VFU48778.1"/>
    </source>
</evidence>
<dbReference type="GO" id="GO:0048316">
    <property type="term" value="P:seed development"/>
    <property type="evidence" value="ECO:0007669"/>
    <property type="project" value="TreeGrafter"/>
</dbReference>
<reference evidence="1" key="1">
    <citation type="submission" date="2019-03" db="EMBL/GenBank/DDBJ databases">
        <authorList>
            <person name="Mank J."/>
            <person name="Almeida P."/>
        </authorList>
    </citation>
    <scope>NUCLEOTIDE SEQUENCE</scope>
    <source>
        <strain evidence="1">78183</strain>
    </source>
</reference>
<dbReference type="EMBL" id="CAADRP010001707">
    <property type="protein sequence ID" value="VFU48778.1"/>
    <property type="molecule type" value="Genomic_DNA"/>
</dbReference>
<gene>
    <name evidence="1" type="ORF">SVIM_LOCUS320985</name>
</gene>
<dbReference type="InterPro" id="IPR045035">
    <property type="entry name" value="YSL-like"/>
</dbReference>
<dbReference type="AlphaFoldDB" id="A0A6N2M4Z3"/>
<name>A0A6N2M4Z3_SALVM</name>
<proteinExistence type="predicted"/>
<dbReference type="GO" id="GO:0051980">
    <property type="term" value="F:iron-nicotianamine transmembrane transporter activity"/>
    <property type="evidence" value="ECO:0007669"/>
    <property type="project" value="TreeGrafter"/>
</dbReference>